<feature type="domain" description="Protein FecR C-terminal" evidence="2">
    <location>
        <begin position="278"/>
        <end position="347"/>
    </location>
</feature>
<evidence type="ECO:0000313" key="3">
    <source>
        <dbReference type="EMBL" id="MDX8127349.1"/>
    </source>
</evidence>
<proteinExistence type="predicted"/>
<organism evidence="3 4">
    <name type="scientific">Methylomonas defluvii</name>
    <dbReference type="NCBI Taxonomy" id="3045149"/>
    <lineage>
        <taxon>Bacteria</taxon>
        <taxon>Pseudomonadati</taxon>
        <taxon>Pseudomonadota</taxon>
        <taxon>Gammaproteobacteria</taxon>
        <taxon>Methylococcales</taxon>
        <taxon>Methylococcaceae</taxon>
        <taxon>Methylomonas</taxon>
    </lineage>
</organism>
<dbReference type="Pfam" id="PF16344">
    <property type="entry name" value="FecR_C"/>
    <property type="match status" value="1"/>
</dbReference>
<dbReference type="PANTHER" id="PTHR30273">
    <property type="entry name" value="PERIPLASMIC SIGNAL SENSOR AND SIGMA FACTOR ACTIVATOR FECR-RELATED"/>
    <property type="match status" value="1"/>
</dbReference>
<name>A0ABU4UF46_9GAMM</name>
<reference evidence="3 4" key="1">
    <citation type="submission" date="2023-11" db="EMBL/GenBank/DDBJ databases">
        <authorList>
            <person name="Ouyang M.-Y."/>
        </authorList>
    </citation>
    <scope>NUCLEOTIDE SEQUENCE [LARGE SCALE GENOMIC DNA]</scope>
    <source>
        <strain evidence="3 4">OY6</strain>
    </source>
</reference>
<dbReference type="InterPro" id="IPR012373">
    <property type="entry name" value="Ferrdict_sens_TM"/>
</dbReference>
<dbReference type="PIRSF" id="PIRSF018266">
    <property type="entry name" value="FecR"/>
    <property type="match status" value="1"/>
</dbReference>
<dbReference type="Gene3D" id="2.60.120.1440">
    <property type="match status" value="1"/>
</dbReference>
<sequence length="352" mass="39434">MKSKTYKLSGTPQEQAGFWVFTQHSEEWTTAAEQQLQAWLAENDSNRFEYERALQLWQQLDQLKPATFPARQAAQETRAKRIQRKQRIRKAQTTGLMGLLVLTTTFGLNDYRLTDYYATAVGERKSIDLADGSQITLNTDTQLSVKMTGNRRVIGLEKGEVYVSVAHEIDRPFDVIAGNGRIHDIGTRFNVYSANNTTQVTVAEGQVQIIPDSKITGARWLDHVISRSAFWLHLNSAPKNDETPALLAGQQISYDDQGQVNAPIATNATNIIAWRSGRLVFEMAPLETVLSQVQRYHKISFQYSGEALKQIRVSASFEIDNLPKILNTLQAALPIKTQQLQGGKIVVSANRG</sequence>
<dbReference type="Gene3D" id="3.55.50.30">
    <property type="match status" value="1"/>
</dbReference>
<evidence type="ECO:0000259" key="1">
    <source>
        <dbReference type="Pfam" id="PF04773"/>
    </source>
</evidence>
<dbReference type="RefSeq" id="WP_319961254.1">
    <property type="nucleotide sequence ID" value="NZ_JAXARY010000006.1"/>
</dbReference>
<comment type="caution">
    <text evidence="3">The sequence shown here is derived from an EMBL/GenBank/DDBJ whole genome shotgun (WGS) entry which is preliminary data.</text>
</comment>
<gene>
    <name evidence="3" type="ORF">QLH52_08660</name>
</gene>
<dbReference type="EMBL" id="JAXARY010000006">
    <property type="protein sequence ID" value="MDX8127349.1"/>
    <property type="molecule type" value="Genomic_DNA"/>
</dbReference>
<evidence type="ECO:0000313" key="4">
    <source>
        <dbReference type="Proteomes" id="UP001284537"/>
    </source>
</evidence>
<dbReference type="Pfam" id="PF04773">
    <property type="entry name" value="FecR"/>
    <property type="match status" value="1"/>
</dbReference>
<dbReference type="InterPro" id="IPR006860">
    <property type="entry name" value="FecR"/>
</dbReference>
<keyword evidence="4" id="KW-1185">Reference proteome</keyword>
<feature type="domain" description="FecR protein" evidence="1">
    <location>
        <begin position="116"/>
        <end position="208"/>
    </location>
</feature>
<dbReference type="PANTHER" id="PTHR30273:SF2">
    <property type="entry name" value="PROTEIN FECR"/>
    <property type="match status" value="1"/>
</dbReference>
<protein>
    <submittedName>
        <fullName evidence="3">FecR domain-containing protein</fullName>
    </submittedName>
</protein>
<dbReference type="InterPro" id="IPR032508">
    <property type="entry name" value="FecR_C"/>
</dbReference>
<evidence type="ECO:0000259" key="2">
    <source>
        <dbReference type="Pfam" id="PF16344"/>
    </source>
</evidence>
<dbReference type="Proteomes" id="UP001284537">
    <property type="component" value="Unassembled WGS sequence"/>
</dbReference>
<accession>A0ABU4UF46</accession>